<organism evidence="2 3">
    <name type="scientific">Parendozoicomonas haliclonae</name>
    <dbReference type="NCBI Taxonomy" id="1960125"/>
    <lineage>
        <taxon>Bacteria</taxon>
        <taxon>Pseudomonadati</taxon>
        <taxon>Pseudomonadota</taxon>
        <taxon>Gammaproteobacteria</taxon>
        <taxon>Oceanospirillales</taxon>
        <taxon>Endozoicomonadaceae</taxon>
        <taxon>Parendozoicomonas</taxon>
    </lineage>
</organism>
<dbReference type="SUPFAM" id="SSF48537">
    <property type="entry name" value="Phospholipase C/P1 nuclease"/>
    <property type="match status" value="1"/>
</dbReference>
<dbReference type="EMBL" id="FWPT01000011">
    <property type="protein sequence ID" value="SMA50195.1"/>
    <property type="molecule type" value="Genomic_DNA"/>
</dbReference>
<feature type="chain" id="PRO_5012710752" description="S1/P1 Nuclease" evidence="1">
    <location>
        <begin position="20"/>
        <end position="304"/>
    </location>
</feature>
<evidence type="ECO:0008006" key="4">
    <source>
        <dbReference type="Google" id="ProtNLM"/>
    </source>
</evidence>
<dbReference type="Proteomes" id="UP000196573">
    <property type="component" value="Unassembled WGS sequence"/>
</dbReference>
<dbReference type="OrthoDB" id="6967239at2"/>
<evidence type="ECO:0000256" key="1">
    <source>
        <dbReference type="SAM" id="SignalP"/>
    </source>
</evidence>
<proteinExistence type="predicted"/>
<name>A0A1X7APM0_9GAMM</name>
<dbReference type="InterPro" id="IPR008947">
    <property type="entry name" value="PLipase_C/P1_nuclease_dom_sf"/>
</dbReference>
<evidence type="ECO:0000313" key="3">
    <source>
        <dbReference type="Proteomes" id="UP000196573"/>
    </source>
</evidence>
<dbReference type="RefSeq" id="WP_087112638.1">
    <property type="nucleotide sequence ID" value="NZ_CBCSCN010000013.1"/>
</dbReference>
<sequence>MRTTIVFAALVAASSSTLAYEPEKHHTLAGYSVDLFNACALTLSFESRITLSDKATIQRYDAGEDNFLSKLPRRTFNWHFYNQNKEPEQKHGLINRSMTGLLASLDHNIVHTRTFDPKLAGSALHFIEDVTVPAHVMPVFHGPVLPLLMGGATGHYKPGNIHDQIDGWKIDSNRIEKELSALGIDPLQCQALFEQQNVSDNPTLTRVQQTATQTLDAVNQPIAECQTPWRWFWDVDYGNTYFTGYRYDWDDNSDATFGETSTLENSCSVKRDDYNDFVFERHLQAIKAGTAFLAYFSQIKGPGS</sequence>
<keyword evidence="1" id="KW-0732">Signal</keyword>
<evidence type="ECO:0000313" key="2">
    <source>
        <dbReference type="EMBL" id="SMA50195.1"/>
    </source>
</evidence>
<accession>A0A1X7APM0</accession>
<gene>
    <name evidence="2" type="ORF">EHSB41UT_03988</name>
</gene>
<keyword evidence="3" id="KW-1185">Reference proteome</keyword>
<dbReference type="AlphaFoldDB" id="A0A1X7APM0"/>
<feature type="signal peptide" evidence="1">
    <location>
        <begin position="1"/>
        <end position="19"/>
    </location>
</feature>
<dbReference type="GO" id="GO:0016788">
    <property type="term" value="F:hydrolase activity, acting on ester bonds"/>
    <property type="evidence" value="ECO:0007669"/>
    <property type="project" value="InterPro"/>
</dbReference>
<reference evidence="2 3" key="1">
    <citation type="submission" date="2017-03" db="EMBL/GenBank/DDBJ databases">
        <authorList>
            <person name="Afonso C.L."/>
            <person name="Miller P.J."/>
            <person name="Scott M.A."/>
            <person name="Spackman E."/>
            <person name="Goraichik I."/>
            <person name="Dimitrov K.M."/>
            <person name="Suarez D.L."/>
            <person name="Swayne D.E."/>
        </authorList>
    </citation>
    <scope>NUCLEOTIDE SEQUENCE [LARGE SCALE GENOMIC DNA]</scope>
    <source>
        <strain evidence="2">SB41UT1</strain>
    </source>
</reference>
<protein>
    <recommendedName>
        <fullName evidence="4">S1/P1 Nuclease</fullName>
    </recommendedName>
</protein>